<feature type="non-terminal residue" evidence="1">
    <location>
        <position position="1"/>
    </location>
</feature>
<proteinExistence type="predicted"/>
<protein>
    <submittedName>
        <fullName evidence="1">Uncharacterized protein</fullName>
    </submittedName>
</protein>
<comment type="caution">
    <text evidence="1">The sequence shown here is derived from an EMBL/GenBank/DDBJ whole genome shotgun (WGS) entry which is preliminary data.</text>
</comment>
<dbReference type="EMBL" id="BARS01054709">
    <property type="protein sequence ID" value="GAG51079.1"/>
    <property type="molecule type" value="Genomic_DNA"/>
</dbReference>
<sequence>SKNPPVPLNDVETAILCWAGAGITGTITGDMPTNDVQGSMWTSWTGRTTPYMCNVHNMKLFFTNEKGLFVYDPKGASKAVEIETEEDWEKIGTYFTRDTIKLSDGRFEMIPDALVRGVHWNTNKPGTTIFMPIIELSEEFLNALTTAFMGEGYKVFDDIKGKCPAGIKKWIDNGTLKGVEAPLSTLEHTIFVMNLAAPFHALQNMQLMAEAMGLG</sequence>
<gene>
    <name evidence="1" type="ORF">S01H1_80935</name>
</gene>
<dbReference type="AlphaFoldDB" id="X0Y565"/>
<evidence type="ECO:0000313" key="1">
    <source>
        <dbReference type="EMBL" id="GAG51079.1"/>
    </source>
</evidence>
<name>X0Y565_9ZZZZ</name>
<organism evidence="1">
    <name type="scientific">marine sediment metagenome</name>
    <dbReference type="NCBI Taxonomy" id="412755"/>
    <lineage>
        <taxon>unclassified sequences</taxon>
        <taxon>metagenomes</taxon>
        <taxon>ecological metagenomes</taxon>
    </lineage>
</organism>
<feature type="non-terminal residue" evidence="1">
    <location>
        <position position="215"/>
    </location>
</feature>
<reference evidence="1" key="1">
    <citation type="journal article" date="2014" name="Front. Microbiol.">
        <title>High frequency of phylogenetically diverse reductive dehalogenase-homologous genes in deep subseafloor sedimentary metagenomes.</title>
        <authorList>
            <person name="Kawai M."/>
            <person name="Futagami T."/>
            <person name="Toyoda A."/>
            <person name="Takaki Y."/>
            <person name="Nishi S."/>
            <person name="Hori S."/>
            <person name="Arai W."/>
            <person name="Tsubouchi T."/>
            <person name="Morono Y."/>
            <person name="Uchiyama I."/>
            <person name="Ito T."/>
            <person name="Fujiyama A."/>
            <person name="Inagaki F."/>
            <person name="Takami H."/>
        </authorList>
    </citation>
    <scope>NUCLEOTIDE SEQUENCE</scope>
    <source>
        <strain evidence="1">Expedition CK06-06</strain>
    </source>
</reference>
<accession>X0Y565</accession>